<reference evidence="1 2" key="1">
    <citation type="submission" date="2014-04" db="EMBL/GenBank/DDBJ databases">
        <title>Evolutionary Origins and Diversification of the Mycorrhizal Mutualists.</title>
        <authorList>
            <consortium name="DOE Joint Genome Institute"/>
            <consortium name="Mycorrhizal Genomics Consortium"/>
            <person name="Kohler A."/>
            <person name="Kuo A."/>
            <person name="Nagy L.G."/>
            <person name="Floudas D."/>
            <person name="Copeland A."/>
            <person name="Barry K.W."/>
            <person name="Cichocki N."/>
            <person name="Veneault-Fourrey C."/>
            <person name="LaButti K."/>
            <person name="Lindquist E.A."/>
            <person name="Lipzen A."/>
            <person name="Lundell T."/>
            <person name="Morin E."/>
            <person name="Murat C."/>
            <person name="Riley R."/>
            <person name="Ohm R."/>
            <person name="Sun H."/>
            <person name="Tunlid A."/>
            <person name="Henrissat B."/>
            <person name="Grigoriev I.V."/>
            <person name="Hibbett D.S."/>
            <person name="Martin F."/>
        </authorList>
    </citation>
    <scope>NUCLEOTIDE SEQUENCE [LARGE SCALE GENOMIC DNA]</scope>
    <source>
        <strain evidence="1 2">FD-317 M1</strain>
    </source>
</reference>
<dbReference type="HOGENOM" id="CLU_2776180_0_0_1"/>
<accession>A0A0D0BHG1</accession>
<gene>
    <name evidence="1" type="ORF">GYMLUDRAFT_48887</name>
</gene>
<organism evidence="1 2">
    <name type="scientific">Collybiopsis luxurians FD-317 M1</name>
    <dbReference type="NCBI Taxonomy" id="944289"/>
    <lineage>
        <taxon>Eukaryota</taxon>
        <taxon>Fungi</taxon>
        <taxon>Dikarya</taxon>
        <taxon>Basidiomycota</taxon>
        <taxon>Agaricomycotina</taxon>
        <taxon>Agaricomycetes</taxon>
        <taxon>Agaricomycetidae</taxon>
        <taxon>Agaricales</taxon>
        <taxon>Marasmiineae</taxon>
        <taxon>Omphalotaceae</taxon>
        <taxon>Collybiopsis</taxon>
        <taxon>Collybiopsis luxurians</taxon>
    </lineage>
</organism>
<dbReference type="OrthoDB" id="10256089at2759"/>
<keyword evidence="2" id="KW-1185">Reference proteome</keyword>
<name>A0A0D0BHG1_9AGAR</name>
<dbReference type="Proteomes" id="UP000053593">
    <property type="component" value="Unassembled WGS sequence"/>
</dbReference>
<evidence type="ECO:0000313" key="2">
    <source>
        <dbReference type="Proteomes" id="UP000053593"/>
    </source>
</evidence>
<dbReference type="EMBL" id="KN834818">
    <property type="protein sequence ID" value="KIK54221.1"/>
    <property type="molecule type" value="Genomic_DNA"/>
</dbReference>
<sequence length="69" mass="8203">MTPESYLPPDILTASTEYLDLRAQLTRELPRYLKLLHHGLALLIRRLVDIQAQFWHDIKDLWGNFWEAV</sequence>
<proteinExistence type="predicted"/>
<dbReference type="AlphaFoldDB" id="A0A0D0BHG1"/>
<protein>
    <submittedName>
        <fullName evidence="1">Uncharacterized protein</fullName>
    </submittedName>
</protein>
<evidence type="ECO:0000313" key="1">
    <source>
        <dbReference type="EMBL" id="KIK54221.1"/>
    </source>
</evidence>